<evidence type="ECO:0000313" key="1">
    <source>
        <dbReference type="EMBL" id="OTP79800.1"/>
    </source>
</evidence>
<organism evidence="1 2">
    <name type="scientific">Caballeronia sordidicola</name>
    <name type="common">Burkholderia sordidicola</name>
    <dbReference type="NCBI Taxonomy" id="196367"/>
    <lineage>
        <taxon>Bacteria</taxon>
        <taxon>Pseudomonadati</taxon>
        <taxon>Pseudomonadota</taxon>
        <taxon>Betaproteobacteria</taxon>
        <taxon>Burkholderiales</taxon>
        <taxon>Burkholderiaceae</taxon>
        <taxon>Caballeronia</taxon>
    </lineage>
</organism>
<accession>A0A242N7Y7</accession>
<protein>
    <submittedName>
        <fullName evidence="1">Uncharacterized protein</fullName>
    </submittedName>
</protein>
<comment type="caution">
    <text evidence="1">The sequence shown here is derived from an EMBL/GenBank/DDBJ whole genome shotgun (WGS) entry which is preliminary data.</text>
</comment>
<evidence type="ECO:0000313" key="2">
    <source>
        <dbReference type="Proteomes" id="UP000194546"/>
    </source>
</evidence>
<name>A0A242N7Y7_CABSO</name>
<reference evidence="1 2" key="1">
    <citation type="submission" date="2017-03" db="EMBL/GenBank/DDBJ databases">
        <title>Genome analysis of strain PAMC 26510.</title>
        <authorList>
            <person name="Oh H.-M."/>
            <person name="Yang J.-A."/>
        </authorList>
    </citation>
    <scope>NUCLEOTIDE SEQUENCE [LARGE SCALE GENOMIC DNA]</scope>
    <source>
        <strain evidence="1 2">PAMC 26510</strain>
    </source>
</reference>
<gene>
    <name evidence="1" type="ORF">PAMC26510_05385</name>
</gene>
<dbReference type="Proteomes" id="UP000194546">
    <property type="component" value="Unassembled WGS sequence"/>
</dbReference>
<dbReference type="AlphaFoldDB" id="A0A242N7Y7"/>
<proteinExistence type="predicted"/>
<sequence length="53" mass="5746">MLARRMEAFHLLSTVLTLKEVAIELGMSVATIAQYEMIIASEGVGALKRMPPG</sequence>
<dbReference type="EMBL" id="NBTY01000020">
    <property type="protein sequence ID" value="OTP79800.1"/>
    <property type="molecule type" value="Genomic_DNA"/>
</dbReference>